<dbReference type="EMBL" id="CP070969">
    <property type="protein sequence ID" value="QSF47312.1"/>
    <property type="molecule type" value="Genomic_DNA"/>
</dbReference>
<dbReference type="Proteomes" id="UP000663452">
    <property type="component" value="Chromosome"/>
</dbReference>
<reference evidence="1 2" key="1">
    <citation type="submission" date="2021-02" db="EMBL/GenBank/DDBJ databases">
        <title>Paenibacillus tianjinensis sp. nov.</title>
        <authorList>
            <person name="Liu H."/>
        </authorList>
    </citation>
    <scope>NUCLEOTIDE SEQUENCE [LARGE SCALE GENOMIC DNA]</scope>
    <source>
        <strain evidence="1 2">TB2019</strain>
    </source>
</reference>
<evidence type="ECO:0000313" key="1">
    <source>
        <dbReference type="EMBL" id="QSF47312.1"/>
    </source>
</evidence>
<name>A0ABX7LN85_9BACL</name>
<keyword evidence="2" id="KW-1185">Reference proteome</keyword>
<accession>A0ABX7LN85</accession>
<dbReference type="RefSeq" id="WP_206104735.1">
    <property type="nucleotide sequence ID" value="NZ_CP070969.1"/>
</dbReference>
<proteinExistence type="predicted"/>
<gene>
    <name evidence="1" type="ORF">JRJ22_12500</name>
</gene>
<protein>
    <recommendedName>
        <fullName evidence="3">Type II restriction enzyme</fullName>
    </recommendedName>
</protein>
<evidence type="ECO:0000313" key="2">
    <source>
        <dbReference type="Proteomes" id="UP000663452"/>
    </source>
</evidence>
<evidence type="ECO:0008006" key="3">
    <source>
        <dbReference type="Google" id="ProtNLM"/>
    </source>
</evidence>
<organism evidence="1 2">
    <name type="scientific">Paenibacillus tianjinensis</name>
    <dbReference type="NCBI Taxonomy" id="2810347"/>
    <lineage>
        <taxon>Bacteria</taxon>
        <taxon>Bacillati</taxon>
        <taxon>Bacillota</taxon>
        <taxon>Bacilli</taxon>
        <taxon>Bacillales</taxon>
        <taxon>Paenibacillaceae</taxon>
        <taxon>Paenibacillus</taxon>
    </lineage>
</organism>
<sequence>MIELYIAERIKEFKEDPESVYNTWFLNNNDRLKAFRTIRNGLTDVIGHIEMRTFGNDYKGSALEFIMSAICEQKQVFDGAAHAFYWKPKLRIPDIYENEVNQLAFGRFLKAVLHTSQEKQLLAEIHRLDSLQIKGLGPAVANILYFLHPTLFPPFNTAIVRGYNELLDQKIKLGSWSAYLDMRAGLIEINESQRLLLSKDLGAVAGFMFEIGSGRLIVSGNADRVLEADTAKREKSSLKRHQEVLSDYREETEHSEMQYHLARLGRSLGYKVWIAQNDHKRQWNNKALGELSLPALPPLNVPKAASETISFIDVLWLDAEDGIVSAFEVEKSTSIYSGILRLHDLALSLNHPECHLFLISPDTREREVQAQLLRPSLQQDKIRNLSYVLFSDLRCDCDAMCKYGRSVEVLDKITRRPAASEVS</sequence>